<keyword evidence="3" id="KW-1185">Reference proteome</keyword>
<gene>
    <name evidence="2" type="ORF">FHX46_002048</name>
</gene>
<evidence type="ECO:0000313" key="3">
    <source>
        <dbReference type="Proteomes" id="UP000754495"/>
    </source>
</evidence>
<organism evidence="2 3">
    <name type="scientific">Amycolatopsis viridis</name>
    <dbReference type="NCBI Taxonomy" id="185678"/>
    <lineage>
        <taxon>Bacteria</taxon>
        <taxon>Bacillati</taxon>
        <taxon>Actinomycetota</taxon>
        <taxon>Actinomycetes</taxon>
        <taxon>Pseudonocardiales</taxon>
        <taxon>Pseudonocardiaceae</taxon>
        <taxon>Amycolatopsis</taxon>
    </lineage>
</organism>
<comment type="caution">
    <text evidence="2">The sequence shown here is derived from an EMBL/GenBank/DDBJ whole genome shotgun (WGS) entry which is preliminary data.</text>
</comment>
<feature type="region of interest" description="Disordered" evidence="1">
    <location>
        <begin position="1"/>
        <end position="34"/>
    </location>
</feature>
<protein>
    <submittedName>
        <fullName evidence="2">Uncharacterized protein</fullName>
    </submittedName>
</protein>
<accession>A0ABX0SRC6</accession>
<evidence type="ECO:0000313" key="2">
    <source>
        <dbReference type="EMBL" id="NIH79518.1"/>
    </source>
</evidence>
<evidence type="ECO:0000256" key="1">
    <source>
        <dbReference type="SAM" id="MobiDB-lite"/>
    </source>
</evidence>
<dbReference type="Proteomes" id="UP000754495">
    <property type="component" value="Unassembled WGS sequence"/>
</dbReference>
<sequence length="34" mass="3502">MMHGTAAVIRSGGTAGGRDSAVGWGCTRSDEFYP</sequence>
<name>A0ABX0SRC6_9PSEU</name>
<dbReference type="EMBL" id="JAANOU010000001">
    <property type="protein sequence ID" value="NIH79518.1"/>
    <property type="molecule type" value="Genomic_DNA"/>
</dbReference>
<reference evidence="2 3" key="1">
    <citation type="submission" date="2020-03" db="EMBL/GenBank/DDBJ databases">
        <title>Sequencing the genomes of 1000 actinobacteria strains.</title>
        <authorList>
            <person name="Klenk H.-P."/>
        </authorList>
    </citation>
    <scope>NUCLEOTIDE SEQUENCE [LARGE SCALE GENOMIC DNA]</scope>
    <source>
        <strain evidence="2 3">DSM 45668</strain>
    </source>
</reference>
<proteinExistence type="predicted"/>